<keyword evidence="22" id="KW-0030">Aminoacyl-tRNA synthetase</keyword>
<dbReference type="FunFam" id="3.80.10.10:FF:000408">
    <property type="entry name" value="Adenylate cyclase"/>
    <property type="match status" value="1"/>
</dbReference>
<dbReference type="CDD" id="cd17214">
    <property type="entry name" value="RA_CYR1_like"/>
    <property type="match status" value="1"/>
</dbReference>
<feature type="region of interest" description="Disordered" evidence="18">
    <location>
        <begin position="1"/>
        <end position="142"/>
    </location>
</feature>
<dbReference type="SMART" id="SM00314">
    <property type="entry name" value="RA"/>
    <property type="match status" value="1"/>
</dbReference>
<feature type="region of interest" description="Disordered" evidence="18">
    <location>
        <begin position="1132"/>
        <end position="1204"/>
    </location>
</feature>
<dbReference type="Gene3D" id="3.80.10.10">
    <property type="entry name" value="Ribonuclease Inhibitor"/>
    <property type="match status" value="3"/>
</dbReference>
<feature type="compositionally biased region" description="Low complexity" evidence="18">
    <location>
        <begin position="473"/>
        <end position="484"/>
    </location>
</feature>
<dbReference type="STRING" id="342668.A0A1B8GJ30"/>
<dbReference type="EC" id="4.6.1.1" evidence="5"/>
<evidence type="ECO:0000256" key="6">
    <source>
        <dbReference type="ARBA" id="ARBA00021420"/>
    </source>
</evidence>
<protein>
    <recommendedName>
        <fullName evidence="6">Adenylate cyclase</fullName>
        <ecNumber evidence="5">4.6.1.1</ecNumber>
    </recommendedName>
    <alternativeName>
        <fullName evidence="15">ATP pyrophosphate-lyase</fullName>
    </alternativeName>
    <alternativeName>
        <fullName evidence="16">Adenylyl cyclase</fullName>
    </alternativeName>
</protein>
<comment type="similarity">
    <text evidence="4">Belongs to the adenylyl cyclase class-3 family.</text>
</comment>
<comment type="cofactor">
    <cofactor evidence="2">
        <name>Mg(2+)</name>
        <dbReference type="ChEBI" id="CHEBI:18420"/>
    </cofactor>
</comment>
<dbReference type="EMBL" id="KV460233">
    <property type="protein sequence ID" value="OBT95806.1"/>
    <property type="molecule type" value="Genomic_DNA"/>
</dbReference>
<dbReference type="InterPro" id="IPR001611">
    <property type="entry name" value="Leu-rich_rpt"/>
</dbReference>
<dbReference type="OrthoDB" id="2021138at2759"/>
<dbReference type="InterPro" id="IPR050216">
    <property type="entry name" value="LRR_domain-containing"/>
</dbReference>
<feature type="compositionally biased region" description="Polar residues" evidence="18">
    <location>
        <begin position="61"/>
        <end position="71"/>
    </location>
</feature>
<keyword evidence="7" id="KW-0433">Leucine-rich repeat</keyword>
<feature type="compositionally biased region" description="Low complexity" evidence="18">
    <location>
        <begin position="1229"/>
        <end position="1243"/>
    </location>
</feature>
<evidence type="ECO:0000256" key="4">
    <source>
        <dbReference type="ARBA" id="ARBA00005381"/>
    </source>
</evidence>
<evidence type="ECO:0000256" key="1">
    <source>
        <dbReference type="ARBA" id="ARBA00001593"/>
    </source>
</evidence>
<dbReference type="InterPro" id="IPR003591">
    <property type="entry name" value="Leu-rich_rpt_typical-subtyp"/>
</dbReference>
<evidence type="ECO:0000256" key="10">
    <source>
        <dbReference type="ARBA" id="ARBA00022741"/>
    </source>
</evidence>
<dbReference type="Gene3D" id="3.60.40.10">
    <property type="entry name" value="PPM-type phosphatase domain"/>
    <property type="match status" value="1"/>
</dbReference>
<dbReference type="InterPro" id="IPR032675">
    <property type="entry name" value="LRR_dom_sf"/>
</dbReference>
<dbReference type="SMART" id="SM00364">
    <property type="entry name" value="LRR_BAC"/>
    <property type="match status" value="9"/>
</dbReference>
<evidence type="ECO:0000313" key="22">
    <source>
        <dbReference type="EMBL" id="OBT95806.1"/>
    </source>
</evidence>
<dbReference type="PROSITE" id="PS51746">
    <property type="entry name" value="PPM_2"/>
    <property type="match status" value="1"/>
</dbReference>
<evidence type="ECO:0000256" key="14">
    <source>
        <dbReference type="ARBA" id="ARBA00023239"/>
    </source>
</evidence>
<keyword evidence="23" id="KW-1185">Reference proteome</keyword>
<comment type="catalytic activity">
    <reaction evidence="1">
        <text>ATP = 3',5'-cyclic AMP + diphosphate</text>
        <dbReference type="Rhea" id="RHEA:15389"/>
        <dbReference type="ChEBI" id="CHEBI:30616"/>
        <dbReference type="ChEBI" id="CHEBI:33019"/>
        <dbReference type="ChEBI" id="CHEBI:58165"/>
        <dbReference type="EC" id="4.6.1.1"/>
    </reaction>
</comment>
<feature type="compositionally biased region" description="Low complexity" evidence="18">
    <location>
        <begin position="7"/>
        <end position="20"/>
    </location>
</feature>
<dbReference type="Gene3D" id="3.30.70.1230">
    <property type="entry name" value="Nucleotide cyclase"/>
    <property type="match status" value="1"/>
</dbReference>
<dbReference type="Proteomes" id="UP000091956">
    <property type="component" value="Unassembled WGS sequence"/>
</dbReference>
<evidence type="ECO:0000256" key="7">
    <source>
        <dbReference type="ARBA" id="ARBA00022614"/>
    </source>
</evidence>
<dbReference type="Pfam" id="PF08509">
    <property type="entry name" value="Ad_cyc_g-alpha"/>
    <property type="match status" value="1"/>
</dbReference>
<dbReference type="GO" id="GO:0005524">
    <property type="term" value="F:ATP binding"/>
    <property type="evidence" value="ECO:0007669"/>
    <property type="project" value="UniProtKB-KW"/>
</dbReference>
<feature type="compositionally biased region" description="Polar residues" evidence="18">
    <location>
        <begin position="31"/>
        <end position="47"/>
    </location>
</feature>
<dbReference type="Pfam" id="PF23010">
    <property type="entry name" value="RA_3"/>
    <property type="match status" value="1"/>
</dbReference>
<dbReference type="SUPFAM" id="SSF81606">
    <property type="entry name" value="PP2C-like"/>
    <property type="match status" value="1"/>
</dbReference>
<evidence type="ECO:0000259" key="20">
    <source>
        <dbReference type="PROSITE" id="PS50200"/>
    </source>
</evidence>
<reference evidence="22 23" key="1">
    <citation type="submission" date="2016-03" db="EMBL/GenBank/DDBJ databases">
        <title>Comparative genomics of Pseudogymnoascus destructans, the fungus causing white-nose syndrome of bats.</title>
        <authorList>
            <person name="Palmer J.M."/>
            <person name="Drees K.P."/>
            <person name="Foster J.T."/>
            <person name="Lindner D.L."/>
        </authorList>
    </citation>
    <scope>NUCLEOTIDE SEQUENCE [LARGE SCALE GENOMIC DNA]</scope>
    <source>
        <strain evidence="22 23">UAMH 10579</strain>
    </source>
</reference>
<dbReference type="GO" id="GO:0004016">
    <property type="term" value="F:adenylate cyclase activity"/>
    <property type="evidence" value="ECO:0007669"/>
    <property type="project" value="UniProtKB-EC"/>
</dbReference>
<gene>
    <name evidence="22" type="primary">CYR1</name>
    <name evidence="22" type="ORF">VE01_06440</name>
</gene>
<dbReference type="CDD" id="cd07302">
    <property type="entry name" value="CHD"/>
    <property type="match status" value="1"/>
</dbReference>
<feature type="region of interest" description="Disordered" evidence="18">
    <location>
        <begin position="160"/>
        <end position="226"/>
    </location>
</feature>
<dbReference type="GO" id="GO:0005737">
    <property type="term" value="C:cytoplasm"/>
    <property type="evidence" value="ECO:0007669"/>
    <property type="project" value="TreeGrafter"/>
</dbReference>
<dbReference type="GO" id="GO:0035556">
    <property type="term" value="P:intracellular signal transduction"/>
    <property type="evidence" value="ECO:0007669"/>
    <property type="project" value="InterPro"/>
</dbReference>
<dbReference type="RefSeq" id="XP_018129539.1">
    <property type="nucleotide sequence ID" value="XM_018275888.2"/>
</dbReference>
<evidence type="ECO:0000259" key="21">
    <source>
        <dbReference type="PROSITE" id="PS51746"/>
    </source>
</evidence>
<feature type="domain" description="Ras-associating" evidence="20">
    <location>
        <begin position="652"/>
        <end position="743"/>
    </location>
</feature>
<feature type="compositionally biased region" description="Low complexity" evidence="18">
    <location>
        <begin position="414"/>
        <end position="434"/>
    </location>
</feature>
<dbReference type="InterPro" id="IPR013716">
    <property type="entry name" value="Adenylate_cyclase_G-a-bd"/>
</dbReference>
<feature type="domain" description="PPM-type phosphatase" evidence="21">
    <location>
        <begin position="1461"/>
        <end position="1737"/>
    </location>
</feature>
<evidence type="ECO:0000256" key="5">
    <source>
        <dbReference type="ARBA" id="ARBA00012201"/>
    </source>
</evidence>
<dbReference type="InterPro" id="IPR000159">
    <property type="entry name" value="RA_dom"/>
</dbReference>
<feature type="region of interest" description="Disordered" evidence="18">
    <location>
        <begin position="244"/>
        <end position="614"/>
    </location>
</feature>
<keyword evidence="9" id="KW-0677">Repeat</keyword>
<feature type="compositionally biased region" description="Basic and acidic residues" evidence="18">
    <location>
        <begin position="547"/>
        <end position="565"/>
    </location>
</feature>
<organism evidence="22 23">
    <name type="scientific">Pseudogymnoascus verrucosus</name>
    <dbReference type="NCBI Taxonomy" id="342668"/>
    <lineage>
        <taxon>Eukaryota</taxon>
        <taxon>Fungi</taxon>
        <taxon>Dikarya</taxon>
        <taxon>Ascomycota</taxon>
        <taxon>Pezizomycotina</taxon>
        <taxon>Leotiomycetes</taxon>
        <taxon>Thelebolales</taxon>
        <taxon>Thelebolaceae</taxon>
        <taxon>Pseudogymnoascus</taxon>
    </lineage>
</organism>
<dbReference type="PROSITE" id="PS50125">
    <property type="entry name" value="GUANYLATE_CYCLASE_2"/>
    <property type="match status" value="1"/>
</dbReference>
<dbReference type="SUPFAM" id="SSF55073">
    <property type="entry name" value="Nucleotide cyclase"/>
    <property type="match status" value="1"/>
</dbReference>
<keyword evidence="12" id="KW-0460">Magnesium</keyword>
<keyword evidence="17" id="KW-0175">Coiled coil</keyword>
<dbReference type="InterPro" id="IPR001932">
    <property type="entry name" value="PPM-type_phosphatase-like_dom"/>
</dbReference>
<keyword evidence="8" id="KW-0479">Metal-binding</keyword>
<evidence type="ECO:0000256" key="16">
    <source>
        <dbReference type="ARBA" id="ARBA00032637"/>
    </source>
</evidence>
<dbReference type="PANTHER" id="PTHR48051:SF1">
    <property type="entry name" value="RAS SUPPRESSOR PROTEIN 1"/>
    <property type="match status" value="1"/>
</dbReference>
<evidence type="ECO:0000313" key="23">
    <source>
        <dbReference type="Proteomes" id="UP000091956"/>
    </source>
</evidence>
<dbReference type="PROSITE" id="PS51450">
    <property type="entry name" value="LRR"/>
    <property type="match status" value="2"/>
</dbReference>
<dbReference type="FunFam" id="3.80.10.10:FF:000305">
    <property type="entry name" value="Adenylate cyclase AcyA"/>
    <property type="match status" value="1"/>
</dbReference>
<comment type="function">
    <text evidence="3">Plays essential roles in regulation of cellular metabolism by catalyzing the synthesis of a second messenger, cAMP.</text>
</comment>
<feature type="region of interest" description="Disordered" evidence="18">
    <location>
        <begin position="1225"/>
        <end position="1247"/>
    </location>
</feature>
<dbReference type="SMART" id="SM00332">
    <property type="entry name" value="PP2Cc"/>
    <property type="match status" value="1"/>
</dbReference>
<evidence type="ECO:0000256" key="13">
    <source>
        <dbReference type="ARBA" id="ARBA00022998"/>
    </source>
</evidence>
<dbReference type="PROSITE" id="PS50200">
    <property type="entry name" value="RA"/>
    <property type="match status" value="1"/>
</dbReference>
<reference evidence="23" key="2">
    <citation type="journal article" date="2018" name="Nat. Commun.">
        <title>Extreme sensitivity to ultraviolet light in the fungal pathogen causing white-nose syndrome of bats.</title>
        <authorList>
            <person name="Palmer J.M."/>
            <person name="Drees K.P."/>
            <person name="Foster J.T."/>
            <person name="Lindner D.L."/>
        </authorList>
    </citation>
    <scope>NUCLEOTIDE SEQUENCE [LARGE SCALE GENOMIC DNA]</scope>
    <source>
        <strain evidence="23">UAMH 10579</strain>
    </source>
</reference>
<feature type="compositionally biased region" description="Low complexity" evidence="18">
    <location>
        <begin position="214"/>
        <end position="226"/>
    </location>
</feature>
<dbReference type="Gene3D" id="3.10.20.90">
    <property type="entry name" value="Phosphatidylinositol 3-kinase Catalytic Subunit, Chain A, domain 1"/>
    <property type="match status" value="1"/>
</dbReference>
<evidence type="ECO:0000256" key="17">
    <source>
        <dbReference type="SAM" id="Coils"/>
    </source>
</evidence>
<feature type="compositionally biased region" description="Low complexity" evidence="18">
    <location>
        <begin position="515"/>
        <end position="530"/>
    </location>
</feature>
<evidence type="ECO:0000259" key="19">
    <source>
        <dbReference type="PROSITE" id="PS50125"/>
    </source>
</evidence>
<dbReference type="SUPFAM" id="SSF52075">
    <property type="entry name" value="Outer arm dynein light chain 1"/>
    <property type="match status" value="1"/>
</dbReference>
<feature type="region of interest" description="Disordered" evidence="18">
    <location>
        <begin position="1965"/>
        <end position="1990"/>
    </location>
</feature>
<dbReference type="InterPro" id="IPR001054">
    <property type="entry name" value="A/G_cyclase"/>
</dbReference>
<accession>A0A1B8GJ30</accession>
<feature type="compositionally biased region" description="Polar residues" evidence="18">
    <location>
        <begin position="173"/>
        <end position="192"/>
    </location>
</feature>
<dbReference type="GeneID" id="28839826"/>
<feature type="compositionally biased region" description="Polar residues" evidence="18">
    <location>
        <begin position="1149"/>
        <end position="1166"/>
    </location>
</feature>
<proteinExistence type="inferred from homology"/>
<keyword evidence="14" id="KW-0456">Lyase</keyword>
<dbReference type="InterPro" id="IPR036457">
    <property type="entry name" value="PPM-type-like_dom_sf"/>
</dbReference>
<keyword evidence="11" id="KW-0067">ATP-binding</keyword>
<dbReference type="Pfam" id="PF00560">
    <property type="entry name" value="LRR_1"/>
    <property type="match status" value="1"/>
</dbReference>
<feature type="compositionally biased region" description="Basic and acidic residues" evidence="18">
    <location>
        <begin position="360"/>
        <end position="385"/>
    </location>
</feature>
<name>A0A1B8GJ30_9PEZI</name>
<dbReference type="PANTHER" id="PTHR48051">
    <property type="match status" value="1"/>
</dbReference>
<dbReference type="Pfam" id="PF13855">
    <property type="entry name" value="LRR_8"/>
    <property type="match status" value="3"/>
</dbReference>
<dbReference type="GO" id="GO:0006171">
    <property type="term" value="P:cAMP biosynthetic process"/>
    <property type="evidence" value="ECO:0007669"/>
    <property type="project" value="UniProtKB-KW"/>
</dbReference>
<dbReference type="FunFam" id="3.60.40.10:FF:000055">
    <property type="entry name" value="Adenylate cyclase AcyA"/>
    <property type="match status" value="1"/>
</dbReference>
<dbReference type="SMART" id="SM00044">
    <property type="entry name" value="CYCc"/>
    <property type="match status" value="1"/>
</dbReference>
<dbReference type="SUPFAM" id="SSF52058">
    <property type="entry name" value="L domain-like"/>
    <property type="match status" value="2"/>
</dbReference>
<keyword evidence="22" id="KW-0436">Ligase</keyword>
<evidence type="ECO:0000256" key="15">
    <source>
        <dbReference type="ARBA" id="ARBA00032597"/>
    </source>
</evidence>
<evidence type="ECO:0000256" key="8">
    <source>
        <dbReference type="ARBA" id="ARBA00022723"/>
    </source>
</evidence>
<feature type="compositionally biased region" description="Polar residues" evidence="18">
    <location>
        <begin position="248"/>
        <end position="262"/>
    </location>
</feature>
<feature type="coiled-coil region" evidence="17">
    <location>
        <begin position="2173"/>
        <end position="2200"/>
    </location>
</feature>
<feature type="compositionally biased region" description="Polar residues" evidence="18">
    <location>
        <begin position="566"/>
        <end position="578"/>
    </location>
</feature>
<dbReference type="FunFam" id="3.80.10.10:FF:000220">
    <property type="entry name" value="Adenylate cyclase AcyA"/>
    <property type="match status" value="1"/>
</dbReference>
<keyword evidence="13" id="KW-0115">cAMP biosynthesis</keyword>
<sequence>MTRREGSSSARTSSTASSRSIDTIHAPVPTQPVNASLFRSPSRTRTPIQLKIARKEKLENESQISPTQLTGPLSGDSTTPSSNAPAAASFTASTSPPPSKEHRRLSNDFANYRRDLSVLDTSGGRIPSIQHNPPSAVSPRQYSAPWMSPTTQNGATMPTSAFGTSFYDDSSDNHSMNSQLSPSMRPGTSRTFSDPEVEVGPDDERRPSLASVATSGSNGSRGSVVRTGIHKKLQGFFGEEYGSDVSLPAQQQAGKEQRTNSYSRHRERKPSSTAEARDSSPVPSRPRTPVPSSDVVPFLYQDSVDISRYGEAPVRTNLSGVDRERYIAEEPPQPPPKPSTARAQASAKVHRVVHGHRHNKSDEAAKAARPSTAREDMAYSGRERQNTGTGSGSGPSRLQPQPQKRAPSPTPSYTSQNTIGQTSTGSTITIPGQTKKPGILARFRRPKDKEEPASGILKHLPGSVRSFAGPSGEAQPQAPYEQPPMDAYGRGDGSLGYAAPQEPPLQASGNGSGNGAPSSGRPPSSRQGARQAAFGKLPFTKKAKRNRIQEEREQAEAQRERKRTEMNSNLFNFDSDLTNMEGILQKPPSHEPLESAVQGSEQEEVAVPESGGGLLGWNAPDSWAVKKVSDLNMTGPEADETDMPRKFEKSQHPYCIRIFKADGTFATLSVDLSATVADVITQFGRKTHITDSLDNYQIIMKKHALQRILSAGERPVIIQKRLLEQAGYQEKDDIEDLGREDQTYLCRFLFIPQRDSGYAAISQDLGLNKSQKFSHVDLSGRNLITIPIVLYSKATEIISLNLSRNLSLGLPKDFIQSCINLRDIKYVNNEAHKLPQSLGRASRLTILDVSNNRLEQLEHAELDRLAGLISLKLANNRLTHLPPYFAIFKQLRTLNVSSNFLESFPEFLCDLPGLVDLDMSFNAVDKLPNAIGRLTNLERFVITNNRLSGSLPDTFSQLCDLKEVDVRYNALSSIDVIAALPMVEQISADHNSVSVFEGSFDKIRILRLNSNPVTRFEIKSPVPTLTTLVLSNAKLAHIADGSFERMPNLVKLVLDKNHFVSLPRHIGKLRNLEHFSIARNALSSLPPEIGCLTELRIFDVSQNNLKKLPQEIWWASKLETLNISANVLAHFPKPSSRPPQIPTDAPSASDRQGSFSQASTQPASRNPSREEIGPLEGFGQRRPSQTLGGLLAVGSSPVPSPGGGIRNDSIISIYGKGGRQAAVVSRTGSLSTQETATASSSTPTRKESSLSAKLANTFAVTLKNLYLADNQLDDDVFDELTLLGELRVLNLSYNDLSDLPRRTLRSWPQLVELYLSGNDLTSLPSDDFEDYSLLQVLHINGNKFQTLPAELGKAHRLTVLDVGSNSLKYNVSNWPYDWNWNCNPNLKYLNLSGNKRLEIKPNITYGSRGEDRDEMSSTDFSALVNLRILGLMDVTLTIPTIPDETEDRRVRTSGTLAGSMAYGMADTLGRNEHLSIIDLVVPRFNSNESETLLGMFDGQAATSGGSKVAKYLHENFVRIFSDEIKMLNPAIHDTPVDALRRAFLSLNKELASGATQYVEDRSLLSHRGSSPPAVLTQADLNSGGVATVMFLEQMELYVANVGDAQAMLIQSDGSHRILTRKHDPAEPAERQRIRDAGGWVSRQGKLNDIIGVSRAFGYVQLLPAVQAAPHITQITLKEQDEMVMIASSELWEYLSPELVVDVARSERNDLVRAAQRLRDLAMAFGATGKIMVMMMGVSDQKRRDRIRMNRGPSMTLGPTSVLDDVYLPNKRIKRTKEAVEDSMLRRLEAEVQAPVGEISIVFTDIKGSTALWENNQSAMRSAIRLHNEVMRRQLRIIGGYEVKTEGDAFMVSFPTATSALLWCFSVQSQLLEIQWPSEILNHTIGKEVIDADSNLIFRGLSVRMGVHFGTPVCEHDPVTRRMDYFGPMVNKTSRISSTADGGQIAVSADFISEIQRCLENYSETEREGAAGAGGGVDEEMEDPAAESIRRELRSLSSQGFEVKPMGERKLKGLENPEYIYLMYPHSLAGRIVQQPLLGCDLAEAAATKMKEEAGRGAEEGNLRLTFEPKGDLSIDPESIWGLWRASLRLEMVCDGFEDGVSKPLYGAQTELVEKLATRGRDMTDELLVAFMRNLILRIEACITNVSLRRGVAATKDHVAAEAVSDFKKYIRPLDEVLNTVAEQQRLVERYRERFGELEVEEVGEGEGGKGKRVKGVVEEVVEEVE</sequence>
<dbReference type="InterPro" id="IPR055071">
    <property type="entry name" value="RA_PHLPP-like"/>
</dbReference>
<dbReference type="GO" id="GO:0000287">
    <property type="term" value="F:magnesium ion binding"/>
    <property type="evidence" value="ECO:0007669"/>
    <property type="project" value="InterPro"/>
</dbReference>
<dbReference type="InterPro" id="IPR029787">
    <property type="entry name" value="Nucleotide_cyclase"/>
</dbReference>
<evidence type="ECO:0000256" key="18">
    <source>
        <dbReference type="SAM" id="MobiDB-lite"/>
    </source>
</evidence>
<evidence type="ECO:0000256" key="3">
    <source>
        <dbReference type="ARBA" id="ARBA00003896"/>
    </source>
</evidence>
<dbReference type="Pfam" id="PF00481">
    <property type="entry name" value="PP2C"/>
    <property type="match status" value="1"/>
</dbReference>
<dbReference type="Pfam" id="PF00211">
    <property type="entry name" value="Guanylate_cyc"/>
    <property type="match status" value="1"/>
</dbReference>
<dbReference type="CDD" id="cd00143">
    <property type="entry name" value="PP2Cc"/>
    <property type="match status" value="1"/>
</dbReference>
<feature type="compositionally biased region" description="Basic residues" evidence="18">
    <location>
        <begin position="348"/>
        <end position="359"/>
    </location>
</feature>
<feature type="compositionally biased region" description="Low complexity" evidence="18">
    <location>
        <begin position="77"/>
        <end position="94"/>
    </location>
</feature>
<evidence type="ECO:0000256" key="12">
    <source>
        <dbReference type="ARBA" id="ARBA00022842"/>
    </source>
</evidence>
<dbReference type="SMART" id="SM00369">
    <property type="entry name" value="LRR_TYP"/>
    <property type="match status" value="12"/>
</dbReference>
<feature type="compositionally biased region" description="Polar residues" evidence="18">
    <location>
        <begin position="129"/>
        <end position="141"/>
    </location>
</feature>
<evidence type="ECO:0000256" key="2">
    <source>
        <dbReference type="ARBA" id="ARBA00001946"/>
    </source>
</evidence>
<evidence type="ECO:0000256" key="11">
    <source>
        <dbReference type="ARBA" id="ARBA00022840"/>
    </source>
</evidence>
<evidence type="ECO:0000256" key="9">
    <source>
        <dbReference type="ARBA" id="ARBA00022737"/>
    </source>
</evidence>
<keyword evidence="10" id="KW-0547">Nucleotide-binding</keyword>
<feature type="domain" description="Guanylate cyclase" evidence="19">
    <location>
        <begin position="1799"/>
        <end position="1936"/>
    </location>
</feature>
<dbReference type="GO" id="GO:0004812">
    <property type="term" value="F:aminoacyl-tRNA ligase activity"/>
    <property type="evidence" value="ECO:0007669"/>
    <property type="project" value="UniProtKB-KW"/>
</dbReference>